<evidence type="ECO:0000256" key="2">
    <source>
        <dbReference type="ARBA" id="ARBA00022737"/>
    </source>
</evidence>
<dbReference type="Gene3D" id="3.80.10.10">
    <property type="entry name" value="Ribonuclease Inhibitor"/>
    <property type="match status" value="4"/>
</dbReference>
<name>A0AAW1DHU5_9HEMI</name>
<reference evidence="3 4" key="1">
    <citation type="submission" date="2022-12" db="EMBL/GenBank/DDBJ databases">
        <title>Chromosome-level genome assembly of true bugs.</title>
        <authorList>
            <person name="Ma L."/>
            <person name="Li H."/>
        </authorList>
    </citation>
    <scope>NUCLEOTIDE SEQUENCE [LARGE SCALE GENOMIC DNA]</scope>
    <source>
        <strain evidence="3">Lab_2022b</strain>
    </source>
</reference>
<dbReference type="Pfam" id="PF13516">
    <property type="entry name" value="LRR_6"/>
    <property type="match status" value="1"/>
</dbReference>
<gene>
    <name evidence="3" type="ORF">O3M35_004866</name>
</gene>
<dbReference type="Proteomes" id="UP001461498">
    <property type="component" value="Unassembled WGS sequence"/>
</dbReference>
<comment type="caution">
    <text evidence="3">The sequence shown here is derived from an EMBL/GenBank/DDBJ whole genome shotgun (WGS) entry which is preliminary data.</text>
</comment>
<accession>A0AAW1DHU5</accession>
<dbReference type="AlphaFoldDB" id="A0AAW1DHU5"/>
<dbReference type="SMART" id="SM00364">
    <property type="entry name" value="LRR_BAC"/>
    <property type="match status" value="6"/>
</dbReference>
<dbReference type="InterPro" id="IPR001611">
    <property type="entry name" value="Leu-rich_rpt"/>
</dbReference>
<keyword evidence="2" id="KW-0677">Repeat</keyword>
<dbReference type="InterPro" id="IPR032675">
    <property type="entry name" value="LRR_dom_sf"/>
</dbReference>
<keyword evidence="4" id="KW-1185">Reference proteome</keyword>
<protein>
    <recommendedName>
        <fullName evidence="5">Toll-like receptor 2</fullName>
    </recommendedName>
</protein>
<dbReference type="SMART" id="SM00365">
    <property type="entry name" value="LRR_SD22"/>
    <property type="match status" value="3"/>
</dbReference>
<keyword evidence="1" id="KW-0433">Leucine-rich repeat</keyword>
<dbReference type="Pfam" id="PF13855">
    <property type="entry name" value="LRR_8"/>
    <property type="match status" value="6"/>
</dbReference>
<dbReference type="InterPro" id="IPR050333">
    <property type="entry name" value="SLRP"/>
</dbReference>
<dbReference type="PROSITE" id="PS51450">
    <property type="entry name" value="LRR"/>
    <property type="match status" value="3"/>
</dbReference>
<dbReference type="SUPFAM" id="SSF52058">
    <property type="entry name" value="L domain-like"/>
    <property type="match status" value="1"/>
</dbReference>
<evidence type="ECO:0000256" key="1">
    <source>
        <dbReference type="ARBA" id="ARBA00022614"/>
    </source>
</evidence>
<dbReference type="EMBL" id="JAPXFL010000002">
    <property type="protein sequence ID" value="KAK9509987.1"/>
    <property type="molecule type" value="Genomic_DNA"/>
</dbReference>
<dbReference type="InterPro" id="IPR003591">
    <property type="entry name" value="Leu-rich_rpt_typical-subtyp"/>
</dbReference>
<organism evidence="3 4">
    <name type="scientific">Rhynocoris fuscipes</name>
    <dbReference type="NCBI Taxonomy" id="488301"/>
    <lineage>
        <taxon>Eukaryota</taxon>
        <taxon>Metazoa</taxon>
        <taxon>Ecdysozoa</taxon>
        <taxon>Arthropoda</taxon>
        <taxon>Hexapoda</taxon>
        <taxon>Insecta</taxon>
        <taxon>Pterygota</taxon>
        <taxon>Neoptera</taxon>
        <taxon>Paraneoptera</taxon>
        <taxon>Hemiptera</taxon>
        <taxon>Heteroptera</taxon>
        <taxon>Panheteroptera</taxon>
        <taxon>Cimicomorpha</taxon>
        <taxon>Reduviidae</taxon>
        <taxon>Harpactorinae</taxon>
        <taxon>Harpactorini</taxon>
        <taxon>Rhynocoris</taxon>
    </lineage>
</organism>
<dbReference type="SUPFAM" id="SSF52047">
    <property type="entry name" value="RNI-like"/>
    <property type="match status" value="1"/>
</dbReference>
<dbReference type="PANTHER" id="PTHR45712">
    <property type="entry name" value="AGAP008170-PA"/>
    <property type="match status" value="1"/>
</dbReference>
<dbReference type="SMART" id="SM00369">
    <property type="entry name" value="LRR_TYP"/>
    <property type="match status" value="15"/>
</dbReference>
<evidence type="ECO:0008006" key="5">
    <source>
        <dbReference type="Google" id="ProtNLM"/>
    </source>
</evidence>
<evidence type="ECO:0000313" key="3">
    <source>
        <dbReference type="EMBL" id="KAK9509987.1"/>
    </source>
</evidence>
<proteinExistence type="predicted"/>
<dbReference type="PANTHER" id="PTHR45712:SF22">
    <property type="entry name" value="INSULIN-LIKE GROWTH FACTOR-BINDING PROTEIN COMPLEX ACID LABILE SUBUNIT"/>
    <property type="match status" value="1"/>
</dbReference>
<evidence type="ECO:0000313" key="4">
    <source>
        <dbReference type="Proteomes" id="UP001461498"/>
    </source>
</evidence>
<sequence>MFLGENHLTGVEGLEVFQRLSLLNLDRNQIRTLDHASLPPSLHTLSLSNNLLNQFPWEFLESGSRVSWLYLRDNFINTIPLYNFKNRKKIDKLDLGENSIGQVSQVLFNGTLQVRDLNLELNKLVSVRGGVFKGTELGRVYLSQNRLKSISDETFIGVEDTLEYLDLGGNQLQIVPKALARLRKLKYLYIPSNNISRIDNDTFDNFSSTLSALSLSDNRLEAVPFEALAACKKLSHLNMGYNHIMQITEEDFIGLESLDTLLLMNNRIVELHPNTFRQTPKLRELSLSFNKISAIDLEAFTDVQDSLESLEVSFGLYQEEFPEIYLKPLKSLVWSSLYTFKNLQYLNLDGNRITHIPGGVFHSNIHKELKDIRISYNHLSIPRDAFQNTKLERVDLSNNDFVVVPSGALGEVGFTLRLLDVSYNQIEHVDATMFPETPLLTGLNLCYNKLTTLADNVFDPLTGLLRLELCGNRLRTNYKALLNRLSSLRELNLGEVGLRSLPALPQLRHLVSLNLSSNALTDLSVGAIMSITNLRTLLLSKCRLAAVPQVWTRLPLLKHLDLTYNPLRVSFTYFPFKFRYKNILIQNLVT</sequence>